<reference evidence="9" key="2">
    <citation type="journal article" date="2018" name="Nat. Commun.">
        <title>Extreme sensitivity to ultraviolet light in the fungal pathogen causing white-nose syndrome of bats.</title>
        <authorList>
            <person name="Palmer J.M."/>
            <person name="Drees K.P."/>
            <person name="Foster J.T."/>
            <person name="Lindner D.L."/>
        </authorList>
    </citation>
    <scope>NUCLEOTIDE SEQUENCE [LARGE SCALE GENOMIC DNA]</scope>
    <source>
        <strain evidence="9">UAMH 10579</strain>
    </source>
</reference>
<dbReference type="RefSeq" id="XP_018130102.1">
    <property type="nucleotide sequence ID" value="XM_018275051.2"/>
</dbReference>
<dbReference type="GO" id="GO:0071949">
    <property type="term" value="F:FAD binding"/>
    <property type="evidence" value="ECO:0007669"/>
    <property type="project" value="InterPro"/>
</dbReference>
<protein>
    <recommendedName>
        <fullName evidence="7">FAD-binding PCMH-type domain-containing protein</fullName>
    </recommendedName>
</protein>
<dbReference type="Proteomes" id="UP000091956">
    <property type="component" value="Unassembled WGS sequence"/>
</dbReference>
<keyword evidence="4" id="KW-0274">FAD</keyword>
<dbReference type="PANTHER" id="PTHR42973">
    <property type="entry name" value="BINDING OXIDOREDUCTASE, PUTATIVE (AFU_ORTHOLOGUE AFUA_1G17690)-RELATED"/>
    <property type="match status" value="1"/>
</dbReference>
<dbReference type="Pfam" id="PF08031">
    <property type="entry name" value="BBE"/>
    <property type="match status" value="1"/>
</dbReference>
<dbReference type="SUPFAM" id="SSF56176">
    <property type="entry name" value="FAD-binding/transporter-associated domain-like"/>
    <property type="match status" value="1"/>
</dbReference>
<feature type="domain" description="FAD-binding PCMH-type" evidence="7">
    <location>
        <begin position="128"/>
        <end position="314"/>
    </location>
</feature>
<keyword evidence="9" id="KW-1185">Reference proteome</keyword>
<proteinExistence type="inferred from homology"/>
<dbReference type="InterPro" id="IPR016166">
    <property type="entry name" value="FAD-bd_PCMH"/>
</dbReference>
<dbReference type="Pfam" id="PF01565">
    <property type="entry name" value="FAD_binding_4"/>
    <property type="match status" value="1"/>
</dbReference>
<evidence type="ECO:0000256" key="4">
    <source>
        <dbReference type="ARBA" id="ARBA00022827"/>
    </source>
</evidence>
<feature type="chain" id="PRO_5008608686" description="FAD-binding PCMH-type domain-containing protein" evidence="6">
    <location>
        <begin position="21"/>
        <end position="607"/>
    </location>
</feature>
<evidence type="ECO:0000256" key="2">
    <source>
        <dbReference type="ARBA" id="ARBA00005466"/>
    </source>
</evidence>
<dbReference type="PANTHER" id="PTHR42973:SF39">
    <property type="entry name" value="FAD-BINDING PCMH-TYPE DOMAIN-CONTAINING PROTEIN"/>
    <property type="match status" value="1"/>
</dbReference>
<reference evidence="8 9" key="1">
    <citation type="submission" date="2016-03" db="EMBL/GenBank/DDBJ databases">
        <title>Comparative genomics of Pseudogymnoascus destructans, the fungus causing white-nose syndrome of bats.</title>
        <authorList>
            <person name="Palmer J.M."/>
            <person name="Drees K.P."/>
            <person name="Foster J.T."/>
            <person name="Lindner D.L."/>
        </authorList>
    </citation>
    <scope>NUCLEOTIDE SEQUENCE [LARGE SCALE GENOMIC DNA]</scope>
    <source>
        <strain evidence="8 9">UAMH 10579</strain>
    </source>
</reference>
<sequence>MLFNSFALLGLLGAIARAETEGVSDVNSFVLSNNGGCKCGPSDRCWPAPLIWNVFNLTLGGKLIADTPPAISCYDGPQKDLAKCASLQADLKNSTYIGNSPVAPGFPVNDQCPPVNFAAGEVAGTCTMGGLPRYTVDATNPLQVSAAVVFAHLSNIRLVIRNTGHDILGRSIGDGSLAVWIHNLRQGITFQKTYTASDKCSKSGWKGSAIKIGGGYVWGEVYAIAEANNVIVVGGGDPSVGCIGGYAQGGGHSPANHNYGLAADQILEAQVVLASGLIVTANACQNTDLFTAIRGGGGGTYGIVVSTIVKAHPTTRVSAQVFSMAPLTDANIPDFMDALAIMYSAYPDLADAGLNGYGSWAANSYAPVIPNLPYTTGYSHALAIMGKSITDAKNAFASTAAKLSVYNGTSLFLYSDYYTFPTYAQYYRTLSGGLGPVGSEAALGSRLLDRKALTNTTGLKNMLNTVAGNPGQFLQNNFCLVSGGQVFKDRAEPFSGVNPGWRTSYVHNIVAGGWFPGADAATKAAVHKDITEVKVGSMRAIAPDTGCYMNEADRLDPDYLVNFYGGALPKLQAAKRKYDPTGLFYCPTCVGSDAWKEDSQGRICKAN</sequence>
<dbReference type="GeneID" id="28838974"/>
<gene>
    <name evidence="8" type="ORF">VE01_05588</name>
</gene>
<accession>A0A1B8GKK5</accession>
<organism evidence="8 9">
    <name type="scientific">Pseudogymnoascus verrucosus</name>
    <dbReference type="NCBI Taxonomy" id="342668"/>
    <lineage>
        <taxon>Eukaryota</taxon>
        <taxon>Fungi</taxon>
        <taxon>Dikarya</taxon>
        <taxon>Ascomycota</taxon>
        <taxon>Pezizomycotina</taxon>
        <taxon>Leotiomycetes</taxon>
        <taxon>Thelebolales</taxon>
        <taxon>Thelebolaceae</taxon>
        <taxon>Pseudogymnoascus</taxon>
    </lineage>
</organism>
<evidence type="ECO:0000313" key="9">
    <source>
        <dbReference type="Proteomes" id="UP000091956"/>
    </source>
</evidence>
<name>A0A1B8GKK5_9PEZI</name>
<dbReference type="InterPro" id="IPR016169">
    <property type="entry name" value="FAD-bd_PCMH_sub2"/>
</dbReference>
<evidence type="ECO:0000256" key="1">
    <source>
        <dbReference type="ARBA" id="ARBA00001974"/>
    </source>
</evidence>
<dbReference type="InterPro" id="IPR006094">
    <property type="entry name" value="Oxid_FAD_bind_N"/>
</dbReference>
<evidence type="ECO:0000256" key="3">
    <source>
        <dbReference type="ARBA" id="ARBA00022630"/>
    </source>
</evidence>
<dbReference type="OrthoDB" id="9983560at2759"/>
<evidence type="ECO:0000259" key="7">
    <source>
        <dbReference type="PROSITE" id="PS51387"/>
    </source>
</evidence>
<dbReference type="InterPro" id="IPR036318">
    <property type="entry name" value="FAD-bd_PCMH-like_sf"/>
</dbReference>
<comment type="cofactor">
    <cofactor evidence="1">
        <name>FAD</name>
        <dbReference type="ChEBI" id="CHEBI:57692"/>
    </cofactor>
</comment>
<keyword evidence="6" id="KW-0732">Signal</keyword>
<dbReference type="GO" id="GO:0016491">
    <property type="term" value="F:oxidoreductase activity"/>
    <property type="evidence" value="ECO:0007669"/>
    <property type="project" value="UniProtKB-KW"/>
</dbReference>
<keyword evidence="3" id="KW-0285">Flavoprotein</keyword>
<dbReference type="Gene3D" id="3.30.465.10">
    <property type="match status" value="1"/>
</dbReference>
<dbReference type="EMBL" id="KV460228">
    <property type="protein sequence ID" value="OBT96369.1"/>
    <property type="molecule type" value="Genomic_DNA"/>
</dbReference>
<feature type="signal peptide" evidence="6">
    <location>
        <begin position="1"/>
        <end position="20"/>
    </location>
</feature>
<evidence type="ECO:0000256" key="5">
    <source>
        <dbReference type="ARBA" id="ARBA00023002"/>
    </source>
</evidence>
<dbReference type="InterPro" id="IPR050416">
    <property type="entry name" value="FAD-linked_Oxidoreductase"/>
</dbReference>
<evidence type="ECO:0000313" key="8">
    <source>
        <dbReference type="EMBL" id="OBT96369.1"/>
    </source>
</evidence>
<keyword evidence="5" id="KW-0560">Oxidoreductase</keyword>
<dbReference type="InterPro" id="IPR012951">
    <property type="entry name" value="BBE"/>
</dbReference>
<evidence type="ECO:0000256" key="6">
    <source>
        <dbReference type="SAM" id="SignalP"/>
    </source>
</evidence>
<dbReference type="STRING" id="342668.A0A1B8GKK5"/>
<dbReference type="AlphaFoldDB" id="A0A1B8GKK5"/>
<comment type="similarity">
    <text evidence="2">Belongs to the oxygen-dependent FAD-linked oxidoreductase family.</text>
</comment>
<dbReference type="PROSITE" id="PS51387">
    <property type="entry name" value="FAD_PCMH"/>
    <property type="match status" value="1"/>
</dbReference>